<accession>A0ABM9L8Q0</accession>
<feature type="signal peptide" evidence="1">
    <location>
        <begin position="1"/>
        <end position="18"/>
    </location>
</feature>
<keyword evidence="1" id="KW-0732">Signal</keyword>
<dbReference type="Pfam" id="PF05305">
    <property type="entry name" value="DUF732"/>
    <property type="match status" value="1"/>
</dbReference>
<dbReference type="Proteomes" id="UP001190465">
    <property type="component" value="Chromosome"/>
</dbReference>
<evidence type="ECO:0000313" key="3">
    <source>
        <dbReference type="EMBL" id="CAJ1494689.1"/>
    </source>
</evidence>
<protein>
    <submittedName>
        <fullName evidence="3">DUF732 domain-containing protein</fullName>
    </submittedName>
</protein>
<feature type="domain" description="DUF732" evidence="2">
    <location>
        <begin position="53"/>
        <end position="126"/>
    </location>
</feature>
<name>A0ABM9L8Q0_9MYCO</name>
<gene>
    <name evidence="3" type="ORF">MU0053_000126</name>
</gene>
<dbReference type="EMBL" id="OY726397">
    <property type="protein sequence ID" value="CAJ1494689.1"/>
    <property type="molecule type" value="Genomic_DNA"/>
</dbReference>
<dbReference type="InterPro" id="IPR007969">
    <property type="entry name" value="DUF732"/>
</dbReference>
<evidence type="ECO:0000256" key="1">
    <source>
        <dbReference type="SAM" id="SignalP"/>
    </source>
</evidence>
<proteinExistence type="predicted"/>
<evidence type="ECO:0000313" key="4">
    <source>
        <dbReference type="Proteomes" id="UP001190465"/>
    </source>
</evidence>
<organism evidence="3 4">
    <name type="scientific">[Mycobacterium] burgundiense</name>
    <dbReference type="NCBI Taxonomy" id="3064286"/>
    <lineage>
        <taxon>Bacteria</taxon>
        <taxon>Bacillati</taxon>
        <taxon>Actinomycetota</taxon>
        <taxon>Actinomycetes</taxon>
        <taxon>Mycobacteriales</taxon>
        <taxon>Mycobacteriaceae</taxon>
        <taxon>Mycolicibacterium</taxon>
    </lineage>
</organism>
<dbReference type="RefSeq" id="WP_308480505.1">
    <property type="nucleotide sequence ID" value="NZ_OY726397.1"/>
</dbReference>
<keyword evidence="4" id="KW-1185">Reference proteome</keyword>
<evidence type="ECO:0000259" key="2">
    <source>
        <dbReference type="Pfam" id="PF05305"/>
    </source>
</evidence>
<feature type="chain" id="PRO_5047086673" evidence="1">
    <location>
        <begin position="19"/>
        <end position="136"/>
    </location>
</feature>
<sequence length="136" mass="13885">MTASSLLVAATTAVTVCACSPGETVMTSSVAPQEPGVAAASPPSNLATTVEQREYLEALAKAGVNPSSDLMALSIGSYICQAHGAGQSDQAVRDFVLPLIRGDLRDAQPDVAAAAMANQVDAVTSAYMRIATDRLC</sequence>
<reference evidence="3 4" key="1">
    <citation type="submission" date="2023-08" db="EMBL/GenBank/DDBJ databases">
        <authorList>
            <person name="Folkvardsen B D."/>
            <person name="Norman A."/>
        </authorList>
    </citation>
    <scope>NUCLEOTIDE SEQUENCE [LARGE SCALE GENOMIC DNA]</scope>
    <source>
        <strain evidence="3 4">Mu0053</strain>
    </source>
</reference>